<feature type="transmembrane region" description="Helical" evidence="7">
    <location>
        <begin position="241"/>
        <end position="262"/>
    </location>
</feature>
<evidence type="ECO:0000313" key="10">
    <source>
        <dbReference type="Proteomes" id="UP000245657"/>
    </source>
</evidence>
<dbReference type="GeneID" id="97547064"/>
<evidence type="ECO:0000256" key="4">
    <source>
        <dbReference type="ARBA" id="ARBA00022692"/>
    </source>
</evidence>
<evidence type="ECO:0000256" key="7">
    <source>
        <dbReference type="RuleBase" id="RU363032"/>
    </source>
</evidence>
<evidence type="ECO:0000259" key="8">
    <source>
        <dbReference type="PROSITE" id="PS50928"/>
    </source>
</evidence>
<name>A0A2V2MTF5_9EURY</name>
<comment type="caution">
    <text evidence="9">The sequence shown here is derived from an EMBL/GenBank/DDBJ whole genome shotgun (WGS) entry which is preliminary data.</text>
</comment>
<dbReference type="Pfam" id="PF00528">
    <property type="entry name" value="BPD_transp_1"/>
    <property type="match status" value="1"/>
</dbReference>
<feature type="transmembrane region" description="Helical" evidence="7">
    <location>
        <begin position="14"/>
        <end position="34"/>
    </location>
</feature>
<dbReference type="PANTHER" id="PTHR43386:SF1">
    <property type="entry name" value="D,D-DIPEPTIDE TRANSPORT SYSTEM PERMEASE PROTEIN DDPC-RELATED"/>
    <property type="match status" value="1"/>
</dbReference>
<dbReference type="PROSITE" id="PS50928">
    <property type="entry name" value="ABC_TM1"/>
    <property type="match status" value="1"/>
</dbReference>
<keyword evidence="2 7" id="KW-0813">Transport</keyword>
<feature type="transmembrane region" description="Helical" evidence="7">
    <location>
        <begin position="74"/>
        <end position="95"/>
    </location>
</feature>
<gene>
    <name evidence="9" type="ORF">DK846_10620</name>
</gene>
<organism evidence="9 10">
    <name type="scientific">Methanospirillum lacunae</name>
    <dbReference type="NCBI Taxonomy" id="668570"/>
    <lineage>
        <taxon>Archaea</taxon>
        <taxon>Methanobacteriati</taxon>
        <taxon>Methanobacteriota</taxon>
        <taxon>Stenosarchaea group</taxon>
        <taxon>Methanomicrobia</taxon>
        <taxon>Methanomicrobiales</taxon>
        <taxon>Methanospirillaceae</taxon>
        <taxon>Methanospirillum</taxon>
    </lineage>
</organism>
<evidence type="ECO:0000256" key="2">
    <source>
        <dbReference type="ARBA" id="ARBA00022448"/>
    </source>
</evidence>
<dbReference type="InterPro" id="IPR035906">
    <property type="entry name" value="MetI-like_sf"/>
</dbReference>
<keyword evidence="4 7" id="KW-0812">Transmembrane</keyword>
<feature type="domain" description="ABC transmembrane type-1" evidence="8">
    <location>
        <begin position="72"/>
        <end position="263"/>
    </location>
</feature>
<dbReference type="SUPFAM" id="SSF161098">
    <property type="entry name" value="MetI-like"/>
    <property type="match status" value="1"/>
</dbReference>
<evidence type="ECO:0000256" key="5">
    <source>
        <dbReference type="ARBA" id="ARBA00022989"/>
    </source>
</evidence>
<evidence type="ECO:0000256" key="1">
    <source>
        <dbReference type="ARBA" id="ARBA00004651"/>
    </source>
</evidence>
<sequence length="276" mass="30455">MTTEPQNLNISKPLILSVLILLVFIIAALIPQYIAPYNPEKRFIPYLSPGSDHILGTDDVGHDVFSLLVYGTRISLIIGFCAGGLSMLIGIWVGVISGYVKGRVDDILMGITDIVLIIPKIPVIIVIAAFFRPNIWILICILGLFSWESTARLVRAKTLQLSSSGFVLSARCLGFSPHHVMLREIIPVIYPIILPKGMLIVAGAMISEASLSFLGLSDPTMESWGKIISDAFTHGGFVREMWWWVIPPALCISLVIISFVRIGMIHEQPERESAFE</sequence>
<dbReference type="CDD" id="cd06261">
    <property type="entry name" value="TM_PBP2"/>
    <property type="match status" value="1"/>
</dbReference>
<keyword evidence="3" id="KW-1003">Cell membrane</keyword>
<protein>
    <submittedName>
        <fullName evidence="9">ABC transporter permease</fullName>
    </submittedName>
</protein>
<evidence type="ECO:0000313" key="9">
    <source>
        <dbReference type="EMBL" id="PWR71312.1"/>
    </source>
</evidence>
<dbReference type="Proteomes" id="UP000245657">
    <property type="component" value="Unassembled WGS sequence"/>
</dbReference>
<dbReference type="GO" id="GO:0055085">
    <property type="term" value="P:transmembrane transport"/>
    <property type="evidence" value="ECO:0007669"/>
    <property type="project" value="InterPro"/>
</dbReference>
<comment type="similarity">
    <text evidence="7">Belongs to the binding-protein-dependent transport system permease family.</text>
</comment>
<keyword evidence="6 7" id="KW-0472">Membrane</keyword>
<reference evidence="9 10" key="1">
    <citation type="submission" date="2018-05" db="EMBL/GenBank/DDBJ databases">
        <title>Draft genome of Methanospirillum lacunae Ki8-1.</title>
        <authorList>
            <person name="Dueholm M.S."/>
            <person name="Nielsen P.H."/>
            <person name="Bakmann L.F."/>
            <person name="Otzen D.E."/>
        </authorList>
    </citation>
    <scope>NUCLEOTIDE SEQUENCE [LARGE SCALE GENOMIC DNA]</scope>
    <source>
        <strain evidence="9 10">Ki8-1</strain>
    </source>
</reference>
<dbReference type="InterPro" id="IPR050366">
    <property type="entry name" value="BP-dependent_transpt_permease"/>
</dbReference>
<feature type="transmembrane region" description="Helical" evidence="7">
    <location>
        <begin position="135"/>
        <end position="154"/>
    </location>
</feature>
<dbReference type="PANTHER" id="PTHR43386">
    <property type="entry name" value="OLIGOPEPTIDE TRANSPORT SYSTEM PERMEASE PROTEIN APPC"/>
    <property type="match status" value="1"/>
</dbReference>
<dbReference type="InterPro" id="IPR000515">
    <property type="entry name" value="MetI-like"/>
</dbReference>
<keyword evidence="10" id="KW-1185">Reference proteome</keyword>
<dbReference type="EMBL" id="QGMY01000008">
    <property type="protein sequence ID" value="PWR71312.1"/>
    <property type="molecule type" value="Genomic_DNA"/>
</dbReference>
<dbReference type="GO" id="GO:0005886">
    <property type="term" value="C:plasma membrane"/>
    <property type="evidence" value="ECO:0007669"/>
    <property type="project" value="UniProtKB-SubCell"/>
</dbReference>
<feature type="transmembrane region" description="Helical" evidence="7">
    <location>
        <begin position="185"/>
        <end position="206"/>
    </location>
</feature>
<proteinExistence type="inferred from homology"/>
<dbReference type="RefSeq" id="WP_109968930.1">
    <property type="nucleotide sequence ID" value="NZ_CP176093.1"/>
</dbReference>
<evidence type="ECO:0000256" key="6">
    <source>
        <dbReference type="ARBA" id="ARBA00023136"/>
    </source>
</evidence>
<dbReference type="Gene3D" id="1.10.3720.10">
    <property type="entry name" value="MetI-like"/>
    <property type="match status" value="1"/>
</dbReference>
<keyword evidence="5 7" id="KW-1133">Transmembrane helix</keyword>
<accession>A0A2V2MTF5</accession>
<comment type="subcellular location">
    <subcellularLocation>
        <location evidence="1 7">Cell membrane</location>
        <topology evidence="1 7">Multi-pass membrane protein</topology>
    </subcellularLocation>
</comment>
<feature type="transmembrane region" description="Helical" evidence="7">
    <location>
        <begin position="107"/>
        <end position="129"/>
    </location>
</feature>
<dbReference type="OrthoDB" id="312811at2157"/>
<evidence type="ECO:0000256" key="3">
    <source>
        <dbReference type="ARBA" id="ARBA00022475"/>
    </source>
</evidence>
<dbReference type="AlphaFoldDB" id="A0A2V2MTF5"/>